<dbReference type="AlphaFoldDB" id="Q82SI0"/>
<reference evidence="3 4" key="1">
    <citation type="journal article" date="2003" name="J. Bacteriol.">
        <title>Complete genome sequence of the ammonia-oxidizing bacterium and obligate chemolithoautotroph Nitrosomonas europaea.</title>
        <authorList>
            <person name="Chain P."/>
            <person name="Lamerdin J."/>
            <person name="Larimer F."/>
            <person name="Regala W."/>
            <person name="Land M."/>
            <person name="Hauser L."/>
            <person name="Hooper A."/>
            <person name="Klotz M."/>
            <person name="Norton J."/>
            <person name="Sayavedra-Soto L."/>
            <person name="Arciero D."/>
            <person name="Hommes N."/>
            <person name="Whittaker M."/>
            <person name="Arp D."/>
        </authorList>
    </citation>
    <scope>NUCLEOTIDE SEQUENCE [LARGE SCALE GENOMIC DNA]</scope>
    <source>
        <strain evidence="4">ATCC 19718 / CIP 103999 / KCTC 2705 / NBRC 14298</strain>
    </source>
</reference>
<dbReference type="PANTHER" id="PTHR43798">
    <property type="entry name" value="MONOACYLGLYCEROL LIPASE"/>
    <property type="match status" value="1"/>
</dbReference>
<keyword evidence="4" id="KW-1185">Reference proteome</keyword>
<dbReference type="EMBL" id="AL954747">
    <property type="protein sequence ID" value="CAD86258.1"/>
    <property type="molecule type" value="Genomic_DNA"/>
</dbReference>
<evidence type="ECO:0000256" key="1">
    <source>
        <dbReference type="ARBA" id="ARBA00022801"/>
    </source>
</evidence>
<dbReference type="GO" id="GO:0016787">
    <property type="term" value="F:hydrolase activity"/>
    <property type="evidence" value="ECO:0007669"/>
    <property type="project" value="UniProtKB-KW"/>
</dbReference>
<evidence type="ECO:0000313" key="4">
    <source>
        <dbReference type="Proteomes" id="UP000001416"/>
    </source>
</evidence>
<keyword evidence="1 3" id="KW-0378">Hydrolase</keyword>
<dbReference type="ESTHER" id="niteu-NE2346">
    <property type="family name" value="6_AlphaBeta_hydrolase"/>
</dbReference>
<dbReference type="PANTHER" id="PTHR43798:SF31">
    <property type="entry name" value="AB HYDROLASE SUPERFAMILY PROTEIN YCLE"/>
    <property type="match status" value="1"/>
</dbReference>
<dbReference type="STRING" id="228410.NE2346"/>
<feature type="domain" description="AB hydrolase-1" evidence="2">
    <location>
        <begin position="24"/>
        <end position="252"/>
    </location>
</feature>
<gene>
    <name evidence="3" type="ordered locus">NE2346</name>
</gene>
<dbReference type="HOGENOM" id="CLU_020336_43_0_4"/>
<accession>Q82SI0</accession>
<dbReference type="Gene3D" id="3.40.50.1820">
    <property type="entry name" value="alpha/beta hydrolase"/>
    <property type="match status" value="1"/>
</dbReference>
<dbReference type="InterPro" id="IPR000073">
    <property type="entry name" value="AB_hydrolase_1"/>
</dbReference>
<dbReference type="GO" id="GO:0016020">
    <property type="term" value="C:membrane"/>
    <property type="evidence" value="ECO:0007669"/>
    <property type="project" value="TreeGrafter"/>
</dbReference>
<dbReference type="GeneID" id="87105478"/>
<dbReference type="KEGG" id="neu:NE2346"/>
<dbReference type="InterPro" id="IPR029058">
    <property type="entry name" value="AB_hydrolase_fold"/>
</dbReference>
<protein>
    <submittedName>
        <fullName evidence="3">Possible hydrolase</fullName>
    </submittedName>
</protein>
<proteinExistence type="predicted"/>
<evidence type="ECO:0000259" key="2">
    <source>
        <dbReference type="Pfam" id="PF12697"/>
    </source>
</evidence>
<dbReference type="RefSeq" id="WP_011112826.1">
    <property type="nucleotide sequence ID" value="NC_004757.1"/>
</dbReference>
<dbReference type="InterPro" id="IPR050266">
    <property type="entry name" value="AB_hydrolase_sf"/>
</dbReference>
<evidence type="ECO:0000313" key="3">
    <source>
        <dbReference type="EMBL" id="CAD86258.1"/>
    </source>
</evidence>
<dbReference type="Pfam" id="PF12697">
    <property type="entry name" value="Abhydrolase_6"/>
    <property type="match status" value="1"/>
</dbReference>
<dbReference type="Proteomes" id="UP000001416">
    <property type="component" value="Chromosome"/>
</dbReference>
<dbReference type="eggNOG" id="COG2267">
    <property type="taxonomic scope" value="Bacteria"/>
</dbReference>
<name>Q82SI0_NITEU</name>
<dbReference type="SUPFAM" id="SSF53474">
    <property type="entry name" value="alpha/beta-Hydrolases"/>
    <property type="match status" value="1"/>
</dbReference>
<sequence>MMERITSRDGTPIACWRQGSGPPLLLVHGTTGDHSTWGSVLAGLQQHHTVWTLDRRGRGHSGDAANYSLEHESEDIAAVIDAIGSSVNLLDHSFGGLCALEASLLTANINKVVLYEPAISLAGSDWSATFEARMQALLEKNAREETLLLFFRDLLNTPNPELVALQAGSNWAIRLAAAHTILRELQGIDRYQFTPQRFQTLKSPVLLLVGGNSHPRRFMTAERLQQGLPDCRVGIIAGQQHSAMRTAPDLFVHHVLEFLQSAD</sequence>
<organism evidence="3 4">
    <name type="scientific">Nitrosomonas europaea (strain ATCC 19718 / CIP 103999 / KCTC 2705 / NBRC 14298)</name>
    <dbReference type="NCBI Taxonomy" id="228410"/>
    <lineage>
        <taxon>Bacteria</taxon>
        <taxon>Pseudomonadati</taxon>
        <taxon>Pseudomonadota</taxon>
        <taxon>Betaproteobacteria</taxon>
        <taxon>Nitrosomonadales</taxon>
        <taxon>Nitrosomonadaceae</taxon>
        <taxon>Nitrosomonas</taxon>
    </lineage>
</organism>
<dbReference type="PhylomeDB" id="Q82SI0"/>